<evidence type="ECO:0000313" key="2">
    <source>
        <dbReference type="Proteomes" id="UP000266723"/>
    </source>
</evidence>
<evidence type="ECO:0000313" key="1">
    <source>
        <dbReference type="EMBL" id="KAF3597041.1"/>
    </source>
</evidence>
<dbReference type="EMBL" id="QGKV02000299">
    <property type="protein sequence ID" value="KAF3597041.1"/>
    <property type="molecule type" value="Genomic_DNA"/>
</dbReference>
<sequence>MHRIHVLTIFGRNLQDERRATQITPKHVETTAQVTNFGAKDISSNIGLGAVGSHEMHHIHIGTDPDSFSKGRFSGGYYKQKHDKDKIKGIVITPTPTHEFGLSPGKDGFELGYSEEQPILRTEY</sequence>
<accession>A0ABQ7EJF4</accession>
<keyword evidence="2" id="KW-1185">Reference proteome</keyword>
<name>A0ABQ7EJF4_BRACR</name>
<protein>
    <submittedName>
        <fullName evidence="1">Uncharacterized protein</fullName>
    </submittedName>
</protein>
<comment type="caution">
    <text evidence="1">The sequence shown here is derived from an EMBL/GenBank/DDBJ whole genome shotgun (WGS) entry which is preliminary data.</text>
</comment>
<reference evidence="1 2" key="1">
    <citation type="journal article" date="2020" name="BMC Genomics">
        <title>Intraspecific diversification of the crop wild relative Brassica cretica Lam. using demographic model selection.</title>
        <authorList>
            <person name="Kioukis A."/>
            <person name="Michalopoulou V.A."/>
            <person name="Briers L."/>
            <person name="Pirintsos S."/>
            <person name="Studholme D.J."/>
            <person name="Pavlidis P."/>
            <person name="Sarris P.F."/>
        </authorList>
    </citation>
    <scope>NUCLEOTIDE SEQUENCE [LARGE SCALE GENOMIC DNA]</scope>
    <source>
        <strain evidence="2">cv. PFS-1207/04</strain>
    </source>
</reference>
<dbReference type="Proteomes" id="UP000266723">
    <property type="component" value="Unassembled WGS sequence"/>
</dbReference>
<gene>
    <name evidence="1" type="ORF">DY000_02023470</name>
</gene>
<organism evidence="1 2">
    <name type="scientific">Brassica cretica</name>
    <name type="common">Mustard</name>
    <dbReference type="NCBI Taxonomy" id="69181"/>
    <lineage>
        <taxon>Eukaryota</taxon>
        <taxon>Viridiplantae</taxon>
        <taxon>Streptophyta</taxon>
        <taxon>Embryophyta</taxon>
        <taxon>Tracheophyta</taxon>
        <taxon>Spermatophyta</taxon>
        <taxon>Magnoliopsida</taxon>
        <taxon>eudicotyledons</taxon>
        <taxon>Gunneridae</taxon>
        <taxon>Pentapetalae</taxon>
        <taxon>rosids</taxon>
        <taxon>malvids</taxon>
        <taxon>Brassicales</taxon>
        <taxon>Brassicaceae</taxon>
        <taxon>Brassiceae</taxon>
        <taxon>Brassica</taxon>
    </lineage>
</organism>
<proteinExistence type="predicted"/>